<name>A0ABZ0HTI9_9HYPH</name>
<accession>A0ABZ0HTI9</accession>
<dbReference type="InterPro" id="IPR008775">
    <property type="entry name" value="Phytyl_CoA_dOase-like"/>
</dbReference>
<keyword evidence="2" id="KW-0560">Oxidoreductase</keyword>
<dbReference type="GO" id="GO:0051213">
    <property type="term" value="F:dioxygenase activity"/>
    <property type="evidence" value="ECO:0007669"/>
    <property type="project" value="UniProtKB-KW"/>
</dbReference>
<evidence type="ECO:0000313" key="3">
    <source>
        <dbReference type="Proteomes" id="UP001626536"/>
    </source>
</evidence>
<proteinExistence type="predicted"/>
<dbReference type="SUPFAM" id="SSF51197">
    <property type="entry name" value="Clavaminate synthase-like"/>
    <property type="match status" value="1"/>
</dbReference>
<keyword evidence="2" id="KW-0223">Dioxygenase</keyword>
<dbReference type="Pfam" id="PF05721">
    <property type="entry name" value="PhyH"/>
    <property type="match status" value="1"/>
</dbReference>
<reference evidence="2 3" key="1">
    <citation type="submission" date="2023-10" db="EMBL/GenBank/DDBJ databases">
        <title>Novel methanotroph of the genus Methylocapsa from a subarctic wetland.</title>
        <authorList>
            <person name="Belova S.E."/>
            <person name="Oshkin I.Y."/>
            <person name="Miroshnikov K."/>
            <person name="Dedysh S.N."/>
        </authorList>
    </citation>
    <scope>NUCLEOTIDE SEQUENCE [LARGE SCALE GENOMIC DNA]</scope>
    <source>
        <strain evidence="2 3">RX1</strain>
    </source>
</reference>
<dbReference type="RefSeq" id="WP_407339683.1">
    <property type="nucleotide sequence ID" value="NZ_CP136862.1"/>
</dbReference>
<organism evidence="2 3">
    <name type="scientific">Methylocapsa polymorpha</name>
    <dbReference type="NCBI Taxonomy" id="3080828"/>
    <lineage>
        <taxon>Bacteria</taxon>
        <taxon>Pseudomonadati</taxon>
        <taxon>Pseudomonadota</taxon>
        <taxon>Alphaproteobacteria</taxon>
        <taxon>Hyphomicrobiales</taxon>
        <taxon>Beijerinckiaceae</taxon>
        <taxon>Methylocapsa</taxon>
    </lineage>
</organism>
<dbReference type="PANTHER" id="PTHR20883">
    <property type="entry name" value="PHYTANOYL-COA DIOXYGENASE DOMAIN CONTAINING 1"/>
    <property type="match status" value="1"/>
</dbReference>
<dbReference type="Gene3D" id="2.60.120.620">
    <property type="entry name" value="q2cbj1_9rhob like domain"/>
    <property type="match status" value="1"/>
</dbReference>
<evidence type="ECO:0000256" key="1">
    <source>
        <dbReference type="ARBA" id="ARBA00001954"/>
    </source>
</evidence>
<dbReference type="PANTHER" id="PTHR20883:SF48">
    <property type="entry name" value="ECTOINE DIOXYGENASE"/>
    <property type="match status" value="1"/>
</dbReference>
<keyword evidence="3" id="KW-1185">Reference proteome</keyword>
<gene>
    <name evidence="2" type="ORF">RZS28_02740</name>
</gene>
<sequence>MDWREEYSDLGFIVVENVFSHALIDAHLVEATALLREYGAFDAATMAALPIAADDALMVAMLNLHQRSEIARRLLASPIIRSILRQLFEAEPVLAFARSALWQPEDMLAHVDTAFRSPDPPYSICRTWCALEDIHPDSGRFYLVPGTHRSLAPRLCGEVLNERADLLALFEQLADAPESWRRLHNLAWPFVSAKVAERIEPDERIALDLKKGDVVFFNPAVAHGALACADASLTRKMMICEWAAQRASGFERGEPFASPFAHPRPISTQQDNLIDIRPILAARAASR</sequence>
<dbReference type="Proteomes" id="UP001626536">
    <property type="component" value="Chromosome"/>
</dbReference>
<protein>
    <submittedName>
        <fullName evidence="2">Phytanoyl-CoA dioxygenase family protein</fullName>
    </submittedName>
</protein>
<evidence type="ECO:0000313" key="2">
    <source>
        <dbReference type="EMBL" id="WOJ90236.1"/>
    </source>
</evidence>
<dbReference type="EMBL" id="CP136862">
    <property type="protein sequence ID" value="WOJ90236.1"/>
    <property type="molecule type" value="Genomic_DNA"/>
</dbReference>
<comment type="cofactor">
    <cofactor evidence="1">
        <name>Fe(2+)</name>
        <dbReference type="ChEBI" id="CHEBI:29033"/>
    </cofactor>
</comment>